<dbReference type="VEuPathDB" id="FungiDB:UMAG_03690"/>
<dbReference type="eggNOG" id="ENOG502QQD4">
    <property type="taxonomic scope" value="Eukaryota"/>
</dbReference>
<dbReference type="InterPro" id="IPR006042">
    <property type="entry name" value="Xan_ur_permease"/>
</dbReference>
<organism evidence="9 10">
    <name type="scientific">Mycosarcoma maydis</name>
    <name type="common">Corn smut fungus</name>
    <name type="synonym">Ustilago maydis</name>
    <dbReference type="NCBI Taxonomy" id="5270"/>
    <lineage>
        <taxon>Eukaryota</taxon>
        <taxon>Fungi</taxon>
        <taxon>Dikarya</taxon>
        <taxon>Basidiomycota</taxon>
        <taxon>Ustilaginomycotina</taxon>
        <taxon>Ustilaginomycetes</taxon>
        <taxon>Ustilaginales</taxon>
        <taxon>Ustilaginaceae</taxon>
        <taxon>Mycosarcoma</taxon>
    </lineage>
</organism>
<feature type="transmembrane region" description="Helical" evidence="8">
    <location>
        <begin position="76"/>
        <end position="97"/>
    </location>
</feature>
<evidence type="ECO:0000256" key="6">
    <source>
        <dbReference type="ARBA" id="ARBA00023136"/>
    </source>
</evidence>
<keyword evidence="3" id="KW-0813">Transport</keyword>
<accession>A0A0D1DX11</accession>
<evidence type="ECO:0000256" key="5">
    <source>
        <dbReference type="ARBA" id="ARBA00022989"/>
    </source>
</evidence>
<evidence type="ECO:0000256" key="4">
    <source>
        <dbReference type="ARBA" id="ARBA00022692"/>
    </source>
</evidence>
<name>A0A0D1DX11_MYCMD</name>
<dbReference type="STRING" id="237631.A0A0D1DX11"/>
<evidence type="ECO:0000313" key="10">
    <source>
        <dbReference type="Proteomes" id="UP000000561"/>
    </source>
</evidence>
<dbReference type="FunCoup" id="A0A0D1DX11">
    <property type="interactions" value="73"/>
</dbReference>
<evidence type="ECO:0000256" key="2">
    <source>
        <dbReference type="ARBA" id="ARBA00008821"/>
    </source>
</evidence>
<feature type="transmembrane region" description="Helical" evidence="8">
    <location>
        <begin position="455"/>
        <end position="474"/>
    </location>
</feature>
<reference evidence="9 10" key="1">
    <citation type="journal article" date="2006" name="Nature">
        <title>Insights from the genome of the biotrophic fungal plant pathogen Ustilago maydis.</title>
        <authorList>
            <person name="Kamper J."/>
            <person name="Kahmann R."/>
            <person name="Bolker M."/>
            <person name="Ma L.J."/>
            <person name="Brefort T."/>
            <person name="Saville B.J."/>
            <person name="Banuett F."/>
            <person name="Kronstad J.W."/>
            <person name="Gold S.E."/>
            <person name="Muller O."/>
            <person name="Perlin M.H."/>
            <person name="Wosten H.A."/>
            <person name="de Vries R."/>
            <person name="Ruiz-Herrera J."/>
            <person name="Reynaga-Pena C.G."/>
            <person name="Snetselaar K."/>
            <person name="McCann M."/>
            <person name="Perez-Martin J."/>
            <person name="Feldbrugge M."/>
            <person name="Basse C.W."/>
            <person name="Steinberg G."/>
            <person name="Ibeas J.I."/>
            <person name="Holloman W."/>
            <person name="Guzman P."/>
            <person name="Farman M."/>
            <person name="Stajich J.E."/>
            <person name="Sentandreu R."/>
            <person name="Gonzalez-Prieto J.M."/>
            <person name="Kennell J.C."/>
            <person name="Molina L."/>
            <person name="Schirawski J."/>
            <person name="Mendoza-Mendoza A."/>
            <person name="Greilinger D."/>
            <person name="Munch K."/>
            <person name="Rossel N."/>
            <person name="Scherer M."/>
            <person name="Vranes M."/>
            <person name="Ladendorf O."/>
            <person name="Vincon V."/>
            <person name="Fuchs U."/>
            <person name="Sandrock B."/>
            <person name="Meng S."/>
            <person name="Ho E.C."/>
            <person name="Cahill M.J."/>
            <person name="Boyce K.J."/>
            <person name="Klose J."/>
            <person name="Klosterman S.J."/>
            <person name="Deelstra H.J."/>
            <person name="Ortiz-Castellanos L."/>
            <person name="Li W."/>
            <person name="Sanchez-Alonso P."/>
            <person name="Schreier P.H."/>
            <person name="Hauser-Hahn I."/>
            <person name="Vaupel M."/>
            <person name="Koopmann E."/>
            <person name="Friedrich G."/>
            <person name="Voss H."/>
            <person name="Schluter T."/>
            <person name="Margolis J."/>
            <person name="Platt D."/>
            <person name="Swimmer C."/>
            <person name="Gnirke A."/>
            <person name="Chen F."/>
            <person name="Vysotskaia V."/>
            <person name="Mannhaupt G."/>
            <person name="Guldener U."/>
            <person name="Munsterkotter M."/>
            <person name="Haase D."/>
            <person name="Oesterheld M."/>
            <person name="Mewes H.W."/>
            <person name="Mauceli E.W."/>
            <person name="DeCaprio D."/>
            <person name="Wade C.M."/>
            <person name="Butler J."/>
            <person name="Young S."/>
            <person name="Jaffe D.B."/>
            <person name="Calvo S."/>
            <person name="Nusbaum C."/>
            <person name="Galagan J."/>
            <person name="Birren B.W."/>
        </authorList>
    </citation>
    <scope>NUCLEOTIDE SEQUENCE [LARGE SCALE GENOMIC DNA]</scope>
    <source>
        <strain evidence="10">DSM 14603 / FGSC 9021 / UM521</strain>
    </source>
</reference>
<proteinExistence type="inferred from homology"/>
<feature type="region of interest" description="Disordered" evidence="7">
    <location>
        <begin position="557"/>
        <end position="608"/>
    </location>
</feature>
<dbReference type="OMA" id="GLGFDWN"/>
<dbReference type="InterPro" id="IPR006043">
    <property type="entry name" value="NCS2"/>
</dbReference>
<feature type="transmembrane region" description="Helical" evidence="8">
    <location>
        <begin position="193"/>
        <end position="214"/>
    </location>
</feature>
<feature type="compositionally biased region" description="Low complexity" evidence="7">
    <location>
        <begin position="561"/>
        <end position="572"/>
    </location>
</feature>
<dbReference type="Pfam" id="PF00860">
    <property type="entry name" value="Xan_ur_permease"/>
    <property type="match status" value="1"/>
</dbReference>
<feature type="transmembrane region" description="Helical" evidence="8">
    <location>
        <begin position="221"/>
        <end position="239"/>
    </location>
</feature>
<feature type="transmembrane region" description="Helical" evidence="8">
    <location>
        <begin position="427"/>
        <end position="449"/>
    </location>
</feature>
<keyword evidence="6 8" id="KW-0472">Membrane</keyword>
<keyword evidence="5 8" id="KW-1133">Transmembrane helix</keyword>
<dbReference type="Proteomes" id="UP000000561">
    <property type="component" value="Chromosome 10"/>
</dbReference>
<dbReference type="OrthoDB" id="1641903at2759"/>
<keyword evidence="10" id="KW-1185">Reference proteome</keyword>
<comment type="similarity">
    <text evidence="2">Belongs to the nucleobase:cation symporter-2 (NCS2) (TC 2.A.40) family.</text>
</comment>
<feature type="transmembrane region" description="Helical" evidence="8">
    <location>
        <begin position="117"/>
        <end position="133"/>
    </location>
</feature>
<dbReference type="GeneID" id="23564081"/>
<feature type="transmembrane region" description="Helical" evidence="8">
    <location>
        <begin position="275"/>
        <end position="293"/>
    </location>
</feature>
<dbReference type="GO" id="GO:0000324">
    <property type="term" value="C:fungal-type vacuole"/>
    <property type="evidence" value="ECO:0000318"/>
    <property type="project" value="GO_Central"/>
</dbReference>
<evidence type="ECO:0000313" key="9">
    <source>
        <dbReference type="EMBL" id="KIS68111.1"/>
    </source>
</evidence>
<gene>
    <name evidence="9" type="ORF">UMAG_03690</name>
</gene>
<dbReference type="InParanoid" id="A0A0D1DX11"/>
<protein>
    <submittedName>
        <fullName evidence="9">Purine permease</fullName>
    </submittedName>
</protein>
<feature type="transmembrane region" description="Helical" evidence="8">
    <location>
        <begin position="145"/>
        <end position="173"/>
    </location>
</feature>
<dbReference type="EMBL" id="CM003149">
    <property type="protein sequence ID" value="KIS68111.1"/>
    <property type="molecule type" value="Genomic_DNA"/>
</dbReference>
<feature type="transmembrane region" description="Helical" evidence="8">
    <location>
        <begin position="521"/>
        <end position="547"/>
    </location>
</feature>
<feature type="transmembrane region" description="Helical" evidence="8">
    <location>
        <begin position="486"/>
        <end position="509"/>
    </location>
</feature>
<dbReference type="KEGG" id="uma:UMAG_03690"/>
<evidence type="ECO:0000256" key="7">
    <source>
        <dbReference type="SAM" id="MobiDB-lite"/>
    </source>
</evidence>
<dbReference type="PANTHER" id="PTHR42810:SF2">
    <property type="entry name" value="PURINE PERMEASE C1399.01C-RELATED"/>
    <property type="match status" value="1"/>
</dbReference>
<dbReference type="GO" id="GO:0005886">
    <property type="term" value="C:plasma membrane"/>
    <property type="evidence" value="ECO:0000318"/>
    <property type="project" value="GO_Central"/>
</dbReference>
<evidence type="ECO:0000256" key="1">
    <source>
        <dbReference type="ARBA" id="ARBA00004141"/>
    </source>
</evidence>
<dbReference type="AlphaFoldDB" id="A0A0D1DX11"/>
<sequence>MENKPNVVVEDGSLATIPAAPTRSFIGKVKRGVGALRTRKAWLGDHNYTAMFTPTIPFVCKPSLTSLPFYAVDTKLPIFLALVLGLQHALAMVGGVVTPPLLIGSSSGANLGQSDTQFLIASTLIWCAFGTALQVSRTRLFNTKYYLGTGIVSVTGASFATISIALSFFAQSYANGYCPIGANGVKLPCPKAVGAFMGTCCLCGLISVAMAFIPPKAIRKLFPPLIVGMMLTLIGASLVKSGVTNWAGGSGPCATNHLIKCTIGKQSQYWGSAPLIGLGFVSFATIILCEIFGSPFLKSASVFVGLVMGMIVAAATGYFNETTIKRAPAGAFLWTTRYPLSIKPELILPLLAAYIVIVAETVGNVTASCDASRLPMDGTEFESRIQGGMLADSISATLAGVAMVPPLTTFSQNSGVISLTRNASRTAGFVCAAILFLMGVIGKFSSLFVAMPSSVLGGFTTFLFGSVAVAGIRIMAYAKWDRRARFIATAGMSLGLASLTQPSWFSYFFTYKGSNAGLKGLIQAIVLIVEEPYLISSVLAIMLNAILPAEMEEEAHETVVDDAASSNTASDSKMNPVTEPTTSQLPDLENGEEAQRKWNQPGTFFGRH</sequence>
<evidence type="ECO:0000256" key="8">
    <source>
        <dbReference type="SAM" id="Phobius"/>
    </source>
</evidence>
<dbReference type="PROSITE" id="PS01116">
    <property type="entry name" value="XANTH_URACIL_PERMASE"/>
    <property type="match status" value="1"/>
</dbReference>
<feature type="compositionally biased region" description="Polar residues" evidence="7">
    <location>
        <begin position="573"/>
        <end position="585"/>
    </location>
</feature>
<dbReference type="GO" id="GO:0042906">
    <property type="term" value="P:xanthine transport"/>
    <property type="evidence" value="ECO:0000318"/>
    <property type="project" value="GO_Central"/>
</dbReference>
<dbReference type="PANTHER" id="PTHR42810">
    <property type="entry name" value="PURINE PERMEASE C1399.01C-RELATED"/>
    <property type="match status" value="1"/>
</dbReference>
<dbReference type="NCBIfam" id="TIGR00801">
    <property type="entry name" value="ncs2"/>
    <property type="match status" value="1"/>
</dbReference>
<comment type="subcellular location">
    <subcellularLocation>
        <location evidence="1">Membrane</location>
        <topology evidence="1">Multi-pass membrane protein</topology>
    </subcellularLocation>
</comment>
<dbReference type="RefSeq" id="XP_011390165.1">
    <property type="nucleotide sequence ID" value="XM_011391863.1"/>
</dbReference>
<keyword evidence="4 8" id="KW-0812">Transmembrane</keyword>
<dbReference type="GO" id="GO:0042907">
    <property type="term" value="F:xanthine transmembrane transporter activity"/>
    <property type="evidence" value="ECO:0000318"/>
    <property type="project" value="GO_Central"/>
</dbReference>
<feature type="transmembrane region" description="Helical" evidence="8">
    <location>
        <begin position="300"/>
        <end position="319"/>
    </location>
</feature>
<feature type="transmembrane region" description="Helical" evidence="8">
    <location>
        <begin position="346"/>
        <end position="367"/>
    </location>
</feature>
<evidence type="ECO:0000256" key="3">
    <source>
        <dbReference type="ARBA" id="ARBA00022448"/>
    </source>
</evidence>